<evidence type="ECO:0000256" key="4">
    <source>
        <dbReference type="ARBA" id="ARBA00023163"/>
    </source>
</evidence>
<evidence type="ECO:0000259" key="6">
    <source>
        <dbReference type="Pfam" id="PF08281"/>
    </source>
</evidence>
<dbReference type="Gene3D" id="1.10.1740.10">
    <property type="match status" value="1"/>
</dbReference>
<organism evidence="7 8">
    <name type="scientific">Sphingobacterium humi</name>
    <dbReference type="NCBI Taxonomy" id="1796905"/>
    <lineage>
        <taxon>Bacteria</taxon>
        <taxon>Pseudomonadati</taxon>
        <taxon>Bacteroidota</taxon>
        <taxon>Sphingobacteriia</taxon>
        <taxon>Sphingobacteriales</taxon>
        <taxon>Sphingobacteriaceae</taxon>
        <taxon>Sphingobacterium</taxon>
    </lineage>
</organism>
<dbReference type="InterPro" id="IPR036388">
    <property type="entry name" value="WH-like_DNA-bd_sf"/>
</dbReference>
<dbReference type="PANTHER" id="PTHR43133:SF46">
    <property type="entry name" value="RNA POLYMERASE SIGMA-70 FACTOR ECF SUBFAMILY"/>
    <property type="match status" value="1"/>
</dbReference>
<evidence type="ECO:0000256" key="2">
    <source>
        <dbReference type="ARBA" id="ARBA00023015"/>
    </source>
</evidence>
<keyword evidence="8" id="KW-1185">Reference proteome</keyword>
<proteinExistence type="inferred from homology"/>
<dbReference type="InterPro" id="IPR007627">
    <property type="entry name" value="RNA_pol_sigma70_r2"/>
</dbReference>
<dbReference type="AlphaFoldDB" id="A0A6N8L4F8"/>
<dbReference type="SUPFAM" id="SSF88946">
    <property type="entry name" value="Sigma2 domain of RNA polymerase sigma factors"/>
    <property type="match status" value="1"/>
</dbReference>
<dbReference type="InterPro" id="IPR013249">
    <property type="entry name" value="RNA_pol_sigma70_r4_t2"/>
</dbReference>
<dbReference type="PANTHER" id="PTHR43133">
    <property type="entry name" value="RNA POLYMERASE ECF-TYPE SIGMA FACTO"/>
    <property type="match status" value="1"/>
</dbReference>
<dbReference type="Pfam" id="PF04542">
    <property type="entry name" value="Sigma70_r2"/>
    <property type="match status" value="1"/>
</dbReference>
<dbReference type="GO" id="GO:0016987">
    <property type="term" value="F:sigma factor activity"/>
    <property type="evidence" value="ECO:0007669"/>
    <property type="project" value="UniProtKB-KW"/>
</dbReference>
<dbReference type="EMBL" id="WSQA01000008">
    <property type="protein sequence ID" value="MVZ62652.1"/>
    <property type="molecule type" value="Genomic_DNA"/>
</dbReference>
<evidence type="ECO:0000259" key="5">
    <source>
        <dbReference type="Pfam" id="PF04542"/>
    </source>
</evidence>
<keyword evidence="4" id="KW-0804">Transcription</keyword>
<dbReference type="InterPro" id="IPR013324">
    <property type="entry name" value="RNA_pol_sigma_r3/r4-like"/>
</dbReference>
<keyword evidence="3" id="KW-0731">Sigma factor</keyword>
<feature type="domain" description="RNA polymerase sigma factor 70 region 4 type 2" evidence="6">
    <location>
        <begin position="123"/>
        <end position="166"/>
    </location>
</feature>
<feature type="domain" description="RNA polymerase sigma-70 region 2" evidence="5">
    <location>
        <begin position="26"/>
        <end position="89"/>
    </location>
</feature>
<keyword evidence="2" id="KW-0805">Transcription regulation</keyword>
<reference evidence="7 8" key="1">
    <citation type="submission" date="2019-12" db="EMBL/GenBank/DDBJ databases">
        <authorList>
            <person name="Dong K."/>
        </authorList>
    </citation>
    <scope>NUCLEOTIDE SEQUENCE [LARGE SCALE GENOMIC DNA]</scope>
    <source>
        <strain evidence="7 8">JCM 31225</strain>
    </source>
</reference>
<dbReference type="NCBIfam" id="TIGR02937">
    <property type="entry name" value="sigma70-ECF"/>
    <property type="match status" value="1"/>
</dbReference>
<evidence type="ECO:0000313" key="8">
    <source>
        <dbReference type="Proteomes" id="UP000435036"/>
    </source>
</evidence>
<dbReference type="InterPro" id="IPR013325">
    <property type="entry name" value="RNA_pol_sigma_r2"/>
</dbReference>
<gene>
    <name evidence="7" type="ORF">GQF63_11505</name>
</gene>
<name>A0A6N8L4F8_9SPHI</name>
<dbReference type="SUPFAM" id="SSF88659">
    <property type="entry name" value="Sigma3 and sigma4 domains of RNA polymerase sigma factors"/>
    <property type="match status" value="1"/>
</dbReference>
<comment type="similarity">
    <text evidence="1">Belongs to the sigma-70 factor family. ECF subfamily.</text>
</comment>
<dbReference type="GO" id="GO:0006352">
    <property type="term" value="P:DNA-templated transcription initiation"/>
    <property type="evidence" value="ECO:0007669"/>
    <property type="project" value="InterPro"/>
</dbReference>
<dbReference type="InterPro" id="IPR039425">
    <property type="entry name" value="RNA_pol_sigma-70-like"/>
</dbReference>
<dbReference type="Proteomes" id="UP000435036">
    <property type="component" value="Unassembled WGS sequence"/>
</dbReference>
<dbReference type="GO" id="GO:0003677">
    <property type="term" value="F:DNA binding"/>
    <property type="evidence" value="ECO:0007669"/>
    <property type="project" value="InterPro"/>
</dbReference>
<comment type="caution">
    <text evidence="7">The sequence shown here is derived from an EMBL/GenBank/DDBJ whole genome shotgun (WGS) entry which is preliminary data.</text>
</comment>
<evidence type="ECO:0000256" key="3">
    <source>
        <dbReference type="ARBA" id="ARBA00023082"/>
    </source>
</evidence>
<evidence type="ECO:0000256" key="1">
    <source>
        <dbReference type="ARBA" id="ARBA00010641"/>
    </source>
</evidence>
<dbReference type="Pfam" id="PF08281">
    <property type="entry name" value="Sigma70_r4_2"/>
    <property type="match status" value="1"/>
</dbReference>
<dbReference type="RefSeq" id="WP_160369383.1">
    <property type="nucleotide sequence ID" value="NZ_WSQA01000008.1"/>
</dbReference>
<evidence type="ECO:0000313" key="7">
    <source>
        <dbReference type="EMBL" id="MVZ62652.1"/>
    </source>
</evidence>
<dbReference type="OrthoDB" id="659569at2"/>
<dbReference type="Gene3D" id="1.10.10.10">
    <property type="entry name" value="Winged helix-like DNA-binding domain superfamily/Winged helix DNA-binding domain"/>
    <property type="match status" value="1"/>
</dbReference>
<dbReference type="InterPro" id="IPR014284">
    <property type="entry name" value="RNA_pol_sigma-70_dom"/>
</dbReference>
<protein>
    <submittedName>
        <fullName evidence="7">Sigma-70 family RNA polymerase sigma factor</fullName>
    </submittedName>
</protein>
<sequence>MKLLSERESLLLKRMSDGNHQAFDELYHAYHGLLIQYCRPFITLEISEEEIVQEIFVELWEGRSKAVHIRNLKGYLLQTAKNKLLNIHRHVLVVERMKQEFIGKQQRETAEDHLIFKEHYALFQNQLQTIPETKRQIFESRVFESKTNKQIADEVQLSESMVKKHYKYVKSIFENFLKIYR</sequence>
<accession>A0A6N8L4F8</accession>